<evidence type="ECO:0000313" key="1">
    <source>
        <dbReference type="Proteomes" id="UP000504617"/>
    </source>
</evidence>
<organism evidence="1 2">
    <name type="scientific">Thamnophis sirtalis</name>
    <dbReference type="NCBI Taxonomy" id="35019"/>
    <lineage>
        <taxon>Eukaryota</taxon>
        <taxon>Metazoa</taxon>
        <taxon>Chordata</taxon>
        <taxon>Craniata</taxon>
        <taxon>Vertebrata</taxon>
        <taxon>Euteleostomi</taxon>
        <taxon>Lepidosauria</taxon>
        <taxon>Squamata</taxon>
        <taxon>Bifurcata</taxon>
        <taxon>Unidentata</taxon>
        <taxon>Episquamata</taxon>
        <taxon>Toxicofera</taxon>
        <taxon>Serpentes</taxon>
        <taxon>Colubroidea</taxon>
        <taxon>Colubridae</taxon>
        <taxon>Natricinae</taxon>
        <taxon>Thamnophis</taxon>
    </lineage>
</organism>
<protein>
    <submittedName>
        <fullName evidence="2">Inactive N-acetylated-alpha-linked acidic dipeptidase-like protein 2</fullName>
    </submittedName>
</protein>
<name>A0A6I9X5S0_9SAUR</name>
<dbReference type="AlphaFoldDB" id="A0A6I9X5S0"/>
<gene>
    <name evidence="2" type="primary">LOC106540245</name>
</gene>
<dbReference type="PANTHER" id="PTHR10404:SF32">
    <property type="entry name" value="INACTIVE N-ACETYLATED-ALPHA-LINKED ACIDIC DIPEPTIDASE-LIKE PROTEIN 2"/>
    <property type="match status" value="1"/>
</dbReference>
<dbReference type="RefSeq" id="XP_013910779.1">
    <property type="nucleotide sequence ID" value="XM_014055304.1"/>
</dbReference>
<dbReference type="SUPFAM" id="SSF53187">
    <property type="entry name" value="Zn-dependent exopeptidases"/>
    <property type="match status" value="1"/>
</dbReference>
<proteinExistence type="predicted"/>
<dbReference type="PANTHER" id="PTHR10404">
    <property type="entry name" value="N-ACETYLATED-ALPHA-LINKED ACIDIC DIPEPTIDASE"/>
    <property type="match status" value="1"/>
</dbReference>
<dbReference type="KEGG" id="tsr:106540245"/>
<accession>A0A6I9X5S0</accession>
<sequence>MELEHTADQHGQSDLIQKPLWIHHSQGDLRKVLQRNAVAYVNLHDPIRGKGILYSIASPSLQQLATEVTKNYKFTCLGPEKCMESNASSIQMQGDSDYFINHLGVPALQFSYQDSTTLESKPVFKLSKELLI</sequence>
<dbReference type="OrthoDB" id="5841748at2759"/>
<evidence type="ECO:0000313" key="2">
    <source>
        <dbReference type="RefSeq" id="XP_013910779.1"/>
    </source>
</evidence>
<dbReference type="InterPro" id="IPR039373">
    <property type="entry name" value="Peptidase_M28B"/>
</dbReference>
<dbReference type="Proteomes" id="UP000504617">
    <property type="component" value="Unplaced"/>
</dbReference>
<reference evidence="2" key="1">
    <citation type="submission" date="2025-08" db="UniProtKB">
        <authorList>
            <consortium name="RefSeq"/>
        </authorList>
    </citation>
    <scope>IDENTIFICATION</scope>
    <source>
        <tissue evidence="2">Skeletal muscle</tissue>
    </source>
</reference>
<feature type="non-terminal residue" evidence="2">
    <location>
        <position position="132"/>
    </location>
</feature>
<keyword evidence="1" id="KW-1185">Reference proteome</keyword>
<dbReference type="GeneID" id="106540245"/>
<dbReference type="Gene3D" id="3.40.630.10">
    <property type="entry name" value="Zn peptidases"/>
    <property type="match status" value="1"/>
</dbReference>